<dbReference type="Pfam" id="PF00172">
    <property type="entry name" value="Zn_clus"/>
    <property type="match status" value="1"/>
</dbReference>
<dbReference type="EMBL" id="ML978068">
    <property type="protein sequence ID" value="KAF2017882.1"/>
    <property type="molecule type" value="Genomic_DNA"/>
</dbReference>
<proteinExistence type="predicted"/>
<evidence type="ECO:0000256" key="1">
    <source>
        <dbReference type="ARBA" id="ARBA00023242"/>
    </source>
</evidence>
<dbReference type="InterPro" id="IPR001138">
    <property type="entry name" value="Zn2Cys6_DnaBD"/>
</dbReference>
<name>A0A6A5XXJ9_9PLEO</name>
<dbReference type="CDD" id="cd00067">
    <property type="entry name" value="GAL4"/>
    <property type="match status" value="1"/>
</dbReference>
<dbReference type="RefSeq" id="XP_033386221.1">
    <property type="nucleotide sequence ID" value="XM_033527597.1"/>
</dbReference>
<organism evidence="4 5">
    <name type="scientific">Aaosphaeria arxii CBS 175.79</name>
    <dbReference type="NCBI Taxonomy" id="1450172"/>
    <lineage>
        <taxon>Eukaryota</taxon>
        <taxon>Fungi</taxon>
        <taxon>Dikarya</taxon>
        <taxon>Ascomycota</taxon>
        <taxon>Pezizomycotina</taxon>
        <taxon>Dothideomycetes</taxon>
        <taxon>Pleosporomycetidae</taxon>
        <taxon>Pleosporales</taxon>
        <taxon>Pleosporales incertae sedis</taxon>
        <taxon>Aaosphaeria</taxon>
    </lineage>
</organism>
<dbReference type="Gene3D" id="4.10.240.10">
    <property type="entry name" value="Zn(2)-C6 fungal-type DNA-binding domain"/>
    <property type="match status" value="1"/>
</dbReference>
<dbReference type="AlphaFoldDB" id="A0A6A5XXJ9"/>
<dbReference type="Proteomes" id="UP000799778">
    <property type="component" value="Unassembled WGS sequence"/>
</dbReference>
<evidence type="ECO:0000313" key="5">
    <source>
        <dbReference type="Proteomes" id="UP000799778"/>
    </source>
</evidence>
<dbReference type="SMART" id="SM00066">
    <property type="entry name" value="GAL4"/>
    <property type="match status" value="1"/>
</dbReference>
<protein>
    <recommendedName>
        <fullName evidence="3">Zn(2)-C6 fungal-type domain-containing protein</fullName>
    </recommendedName>
</protein>
<evidence type="ECO:0000259" key="3">
    <source>
        <dbReference type="PROSITE" id="PS50048"/>
    </source>
</evidence>
<accession>A0A6A5XXJ9</accession>
<evidence type="ECO:0000256" key="2">
    <source>
        <dbReference type="SAM" id="MobiDB-lite"/>
    </source>
</evidence>
<reference evidence="4" key="1">
    <citation type="journal article" date="2020" name="Stud. Mycol.">
        <title>101 Dothideomycetes genomes: a test case for predicting lifestyles and emergence of pathogens.</title>
        <authorList>
            <person name="Haridas S."/>
            <person name="Albert R."/>
            <person name="Binder M."/>
            <person name="Bloem J."/>
            <person name="Labutti K."/>
            <person name="Salamov A."/>
            <person name="Andreopoulos B."/>
            <person name="Baker S."/>
            <person name="Barry K."/>
            <person name="Bills G."/>
            <person name="Bluhm B."/>
            <person name="Cannon C."/>
            <person name="Castanera R."/>
            <person name="Culley D."/>
            <person name="Daum C."/>
            <person name="Ezra D."/>
            <person name="Gonzalez J."/>
            <person name="Henrissat B."/>
            <person name="Kuo A."/>
            <person name="Liang C."/>
            <person name="Lipzen A."/>
            <person name="Lutzoni F."/>
            <person name="Magnuson J."/>
            <person name="Mondo S."/>
            <person name="Nolan M."/>
            <person name="Ohm R."/>
            <person name="Pangilinan J."/>
            <person name="Park H.-J."/>
            <person name="Ramirez L."/>
            <person name="Alfaro M."/>
            <person name="Sun H."/>
            <person name="Tritt A."/>
            <person name="Yoshinaga Y."/>
            <person name="Zwiers L.-H."/>
            <person name="Turgeon B."/>
            <person name="Goodwin S."/>
            <person name="Spatafora J."/>
            <person name="Crous P."/>
            <person name="Grigoriev I."/>
        </authorList>
    </citation>
    <scope>NUCLEOTIDE SEQUENCE</scope>
    <source>
        <strain evidence="4">CBS 175.79</strain>
    </source>
</reference>
<dbReference type="InterPro" id="IPR036864">
    <property type="entry name" value="Zn2-C6_fun-type_DNA-bd_sf"/>
</dbReference>
<dbReference type="PROSITE" id="PS50048">
    <property type="entry name" value="ZN2_CY6_FUNGAL_2"/>
    <property type="match status" value="1"/>
</dbReference>
<dbReference type="PANTHER" id="PTHR38111">
    <property type="entry name" value="ZN(2)-C6 FUNGAL-TYPE DOMAIN-CONTAINING PROTEIN-RELATED"/>
    <property type="match status" value="1"/>
</dbReference>
<dbReference type="SUPFAM" id="SSF57701">
    <property type="entry name" value="Zn2/Cys6 DNA-binding domain"/>
    <property type="match status" value="1"/>
</dbReference>
<dbReference type="OrthoDB" id="5126878at2759"/>
<feature type="domain" description="Zn(2)-C6 fungal-type" evidence="3">
    <location>
        <begin position="6"/>
        <end position="36"/>
    </location>
</feature>
<dbReference type="GeneID" id="54284994"/>
<dbReference type="PANTHER" id="PTHR38111:SF2">
    <property type="entry name" value="FINGER DOMAIN PROTEIN, PUTATIVE (AFU_ORTHOLOGUE AFUA_1G01560)-RELATED"/>
    <property type="match status" value="1"/>
</dbReference>
<dbReference type="GO" id="GO:0008270">
    <property type="term" value="F:zinc ion binding"/>
    <property type="evidence" value="ECO:0007669"/>
    <property type="project" value="InterPro"/>
</dbReference>
<evidence type="ECO:0000313" key="4">
    <source>
        <dbReference type="EMBL" id="KAF2017882.1"/>
    </source>
</evidence>
<feature type="region of interest" description="Disordered" evidence="2">
    <location>
        <begin position="116"/>
        <end position="152"/>
    </location>
</feature>
<gene>
    <name evidence="4" type="ORF">BU24DRAFT_420941</name>
</gene>
<dbReference type="InterPro" id="IPR053178">
    <property type="entry name" value="Osmoadaptation_assoc"/>
</dbReference>
<feature type="region of interest" description="Disordered" evidence="2">
    <location>
        <begin position="71"/>
        <end position="90"/>
    </location>
</feature>
<keyword evidence="5" id="KW-1185">Reference proteome</keyword>
<dbReference type="GO" id="GO:0000981">
    <property type="term" value="F:DNA-binding transcription factor activity, RNA polymerase II-specific"/>
    <property type="evidence" value="ECO:0007669"/>
    <property type="project" value="InterPro"/>
</dbReference>
<sequence>MTRKGKCDVCRVRKVKCDEGKPSCGPCQLGKRTCSYYGKPKRSEFKFVVEDPNQYTNYGRSKVVPIVYPLTDAPDDAQSGPSSSQDPAGDVEAINEEIDTRLASMYDVEFLSRSRLSATGSTESPGSDRQVQRLRSVSSMPYQSISPQPSPAGTNLATRFIRILSPHDPACNPFVAEASWITSIPGRIGSSTVLDSAIQFSLDSLNAQKNPTASNAKAARRSKGRAIEVLRNQVHGSSSVPPLNVVLSIILHMYGEMFLNDGSLLGLFQHGDAATNLLRLGDESWRGDPDFWNVIFTAYEAEVGSGLYTDRRSKYDTPFFLAATNPRIITPDLNHPSDVFRLTSMALMHVWIQIPRLNCLVRDARAGPFSLRRIAAAISHAESLWEAEPSKLMASYLAANTTTRHVPPSQEINDVVSTSLHFDSIQALRHLLRYWLVRNLLCGLTLALYQSFPAQATASLLPRLDDVREMDVRAAHCTAQSVPWALSAGSAGLGAPMVPFCVHSPLVTSTLPWLRKTKRLREAARLEEEGSERRGVIDDEAASIQRVLDWLLHTCAKVQERWGFPRISQTECEITEGIVTGGLISPEVETWRRVRRNRKRRADQGV</sequence>
<keyword evidence="1" id="KW-0539">Nucleus</keyword>